<feature type="transmembrane region" description="Helical" evidence="7">
    <location>
        <begin position="306"/>
        <end position="325"/>
    </location>
</feature>
<reference evidence="8" key="1">
    <citation type="submission" date="2023-10" db="EMBL/GenBank/DDBJ databases">
        <title>Complete genome sequence of Streptomyces sp. JL1001.</title>
        <authorList>
            <person name="Jiang L."/>
        </authorList>
    </citation>
    <scope>NUCLEOTIDE SEQUENCE</scope>
    <source>
        <strain evidence="8">JL1001</strain>
    </source>
</reference>
<comment type="subcellular location">
    <subcellularLocation>
        <location evidence="1">Cell membrane</location>
        <topology evidence="1">Multi-pass membrane protein</topology>
    </subcellularLocation>
</comment>
<dbReference type="GO" id="GO:0005886">
    <property type="term" value="C:plasma membrane"/>
    <property type="evidence" value="ECO:0007669"/>
    <property type="project" value="UniProtKB-SubCell"/>
</dbReference>
<evidence type="ECO:0000313" key="8">
    <source>
        <dbReference type="EMBL" id="XCN15872.1"/>
    </source>
</evidence>
<evidence type="ECO:0000256" key="1">
    <source>
        <dbReference type="ARBA" id="ARBA00004651"/>
    </source>
</evidence>
<evidence type="ECO:0000256" key="4">
    <source>
        <dbReference type="ARBA" id="ARBA00022989"/>
    </source>
</evidence>
<evidence type="ECO:0000256" key="7">
    <source>
        <dbReference type="SAM" id="Phobius"/>
    </source>
</evidence>
<protein>
    <submittedName>
        <fullName evidence="8">MFS transporter</fullName>
    </submittedName>
</protein>
<feature type="transmembrane region" description="Helical" evidence="7">
    <location>
        <begin position="77"/>
        <end position="97"/>
    </location>
</feature>
<feature type="transmembrane region" description="Helical" evidence="7">
    <location>
        <begin position="249"/>
        <end position="269"/>
    </location>
</feature>
<dbReference type="InterPro" id="IPR011701">
    <property type="entry name" value="MFS"/>
</dbReference>
<dbReference type="EMBL" id="CP136798">
    <property type="protein sequence ID" value="XCN15872.1"/>
    <property type="molecule type" value="Genomic_DNA"/>
</dbReference>
<sequence length="420" mass="44750">MKDIHTPDSDKRILRTLITSSALSKVADWQLGIVIPLTVLAESDSVALSLAVFALRGVSYVVSPFVGAIIDRFDKRTVLVLALLQQAACLALLPVSLSSPPAVALIVLLSGMGSVACIITGHFVTIPRLISPPARSVAVGKLNSAMEFSKVVGILLGGAGFTAFGPAIASLCIAALYVLAGIVALALPRMPSTQTEMNLRHDLAVGFRWVGRREILWLVVTMSITNVAIGQLEPALVTEFSSGGINPTVISVLMALGLLTGAVASRVASSFLPSWSWERRILASQIMAFTGLVCIAVPVLPVRIMGFMVECFAIAVTNVASIVYRQETIPPDLAGRVNATIRMFITGSVPLSGFLYAWASRFDGYRSWLPSLVLWVISIGIWALHTRYGARVTAKPPAGGVSPSAEPEPQPRQELRDGDR</sequence>
<feature type="compositionally biased region" description="Basic and acidic residues" evidence="6">
    <location>
        <begin position="409"/>
        <end position="420"/>
    </location>
</feature>
<evidence type="ECO:0000256" key="6">
    <source>
        <dbReference type="SAM" id="MobiDB-lite"/>
    </source>
</evidence>
<organism evidence="8">
    <name type="scientific">Streptomyces sp. JL1001</name>
    <dbReference type="NCBI Taxonomy" id="3078227"/>
    <lineage>
        <taxon>Bacteria</taxon>
        <taxon>Bacillati</taxon>
        <taxon>Actinomycetota</taxon>
        <taxon>Actinomycetes</taxon>
        <taxon>Kitasatosporales</taxon>
        <taxon>Streptomycetaceae</taxon>
        <taxon>Streptomyces</taxon>
    </lineage>
</organism>
<keyword evidence="5 7" id="KW-0472">Membrane</keyword>
<dbReference type="AlphaFoldDB" id="A0AAU8KJ79"/>
<feature type="transmembrane region" description="Helical" evidence="7">
    <location>
        <begin position="142"/>
        <end position="161"/>
    </location>
</feature>
<dbReference type="PANTHER" id="PTHR23513:SF6">
    <property type="entry name" value="MAJOR FACILITATOR SUPERFAMILY ASSOCIATED DOMAIN-CONTAINING PROTEIN"/>
    <property type="match status" value="1"/>
</dbReference>
<feature type="transmembrane region" description="Helical" evidence="7">
    <location>
        <begin position="215"/>
        <end position="237"/>
    </location>
</feature>
<feature type="transmembrane region" description="Helical" evidence="7">
    <location>
        <begin position="167"/>
        <end position="187"/>
    </location>
</feature>
<dbReference type="GO" id="GO:0022857">
    <property type="term" value="F:transmembrane transporter activity"/>
    <property type="evidence" value="ECO:0007669"/>
    <property type="project" value="InterPro"/>
</dbReference>
<feature type="region of interest" description="Disordered" evidence="6">
    <location>
        <begin position="395"/>
        <end position="420"/>
    </location>
</feature>
<feature type="transmembrane region" description="Helical" evidence="7">
    <location>
        <begin position="365"/>
        <end position="385"/>
    </location>
</feature>
<dbReference type="PANTHER" id="PTHR23513">
    <property type="entry name" value="INTEGRAL MEMBRANE EFFLUX PROTEIN-RELATED"/>
    <property type="match status" value="1"/>
</dbReference>
<dbReference type="InterPro" id="IPR036259">
    <property type="entry name" value="MFS_trans_sf"/>
</dbReference>
<dbReference type="Pfam" id="PF07690">
    <property type="entry name" value="MFS_1"/>
    <property type="match status" value="1"/>
</dbReference>
<keyword evidence="3 7" id="KW-0812">Transmembrane</keyword>
<feature type="transmembrane region" description="Helical" evidence="7">
    <location>
        <begin position="337"/>
        <end position="359"/>
    </location>
</feature>
<evidence type="ECO:0000256" key="5">
    <source>
        <dbReference type="ARBA" id="ARBA00023136"/>
    </source>
</evidence>
<accession>A0AAU8KJ79</accession>
<name>A0AAU8KJ79_9ACTN</name>
<evidence type="ECO:0000256" key="3">
    <source>
        <dbReference type="ARBA" id="ARBA00022692"/>
    </source>
</evidence>
<keyword evidence="2" id="KW-1003">Cell membrane</keyword>
<dbReference type="CDD" id="cd06173">
    <property type="entry name" value="MFS_MefA_like"/>
    <property type="match status" value="1"/>
</dbReference>
<dbReference type="SUPFAM" id="SSF103473">
    <property type="entry name" value="MFS general substrate transporter"/>
    <property type="match status" value="1"/>
</dbReference>
<keyword evidence="4 7" id="KW-1133">Transmembrane helix</keyword>
<gene>
    <name evidence="8" type="ORF">R1Y80_20530</name>
</gene>
<dbReference type="RefSeq" id="WP_354597639.1">
    <property type="nucleotide sequence ID" value="NZ_CP136798.1"/>
</dbReference>
<evidence type="ECO:0000256" key="2">
    <source>
        <dbReference type="ARBA" id="ARBA00022475"/>
    </source>
</evidence>
<proteinExistence type="predicted"/>
<feature type="transmembrane region" description="Helical" evidence="7">
    <location>
        <begin position="46"/>
        <end position="70"/>
    </location>
</feature>
<feature type="transmembrane region" description="Helical" evidence="7">
    <location>
        <begin position="103"/>
        <end position="130"/>
    </location>
</feature>
<dbReference type="Gene3D" id="1.20.1250.20">
    <property type="entry name" value="MFS general substrate transporter like domains"/>
    <property type="match status" value="1"/>
</dbReference>
<feature type="transmembrane region" description="Helical" evidence="7">
    <location>
        <begin position="281"/>
        <end position="300"/>
    </location>
</feature>